<dbReference type="STRING" id="713585.THITH_02975"/>
<evidence type="ECO:0000313" key="2">
    <source>
        <dbReference type="EMBL" id="AHE99880.1"/>
    </source>
</evidence>
<evidence type="ECO:0008006" key="4">
    <source>
        <dbReference type="Google" id="ProtNLM"/>
    </source>
</evidence>
<evidence type="ECO:0000313" key="3">
    <source>
        <dbReference type="Proteomes" id="UP000005289"/>
    </source>
</evidence>
<proteinExistence type="predicted"/>
<organism evidence="2 3">
    <name type="scientific">Thioalkalivibrio paradoxus ARh 1</name>
    <dbReference type="NCBI Taxonomy" id="713585"/>
    <lineage>
        <taxon>Bacteria</taxon>
        <taxon>Pseudomonadati</taxon>
        <taxon>Pseudomonadota</taxon>
        <taxon>Gammaproteobacteria</taxon>
        <taxon>Chromatiales</taxon>
        <taxon>Ectothiorhodospiraceae</taxon>
        <taxon>Thioalkalivibrio</taxon>
    </lineage>
</organism>
<reference evidence="2 3" key="1">
    <citation type="submission" date="2013-12" db="EMBL/GenBank/DDBJ databases">
        <authorList>
            <consortium name="DOE Joint Genome Institute"/>
            <person name="Muyzer G."/>
            <person name="Huntemann M."/>
            <person name="Han J."/>
            <person name="Chen A."/>
            <person name="Kyrpides N."/>
            <person name="Mavromatis K."/>
            <person name="Markowitz V."/>
            <person name="Palaniappan K."/>
            <person name="Ivanova N."/>
            <person name="Schaumberg A."/>
            <person name="Pati A."/>
            <person name="Liolios K."/>
            <person name="Nordberg H.P."/>
            <person name="Cantor M.N."/>
            <person name="Hua S.X."/>
            <person name="Woyke T."/>
        </authorList>
    </citation>
    <scope>NUCLEOTIDE SEQUENCE [LARGE SCALE GENOMIC DNA]</scope>
    <source>
        <strain evidence="2 3">ARh 1</strain>
    </source>
</reference>
<keyword evidence="3" id="KW-1185">Reference proteome</keyword>
<dbReference type="Proteomes" id="UP000005289">
    <property type="component" value="Chromosome"/>
</dbReference>
<name>W0DSP5_9GAMM</name>
<sequence>MTKRIHDSNRERSRAHREREADRGKVRLEITVHRGTADWLRTEAREQGKTLGEVVHRLVANERLAQRTASELGPGGWTVLHDPTVAPDRR</sequence>
<accession>W0DSP5</accession>
<protein>
    <recommendedName>
        <fullName evidence="4">CopG family transcriptional regulator</fullName>
    </recommendedName>
</protein>
<feature type="region of interest" description="Disordered" evidence="1">
    <location>
        <begin position="1"/>
        <end position="23"/>
    </location>
</feature>
<dbReference type="HOGENOM" id="CLU_2439873_0_0_6"/>
<gene>
    <name evidence="2" type="ORF">THITH_02975</name>
</gene>
<evidence type="ECO:0000256" key="1">
    <source>
        <dbReference type="SAM" id="MobiDB-lite"/>
    </source>
</evidence>
<dbReference type="RefSeq" id="WP_006746002.1">
    <property type="nucleotide sequence ID" value="NZ_CP007029.1"/>
</dbReference>
<dbReference type="AlphaFoldDB" id="W0DSP5"/>
<dbReference type="EMBL" id="CP007029">
    <property type="protein sequence ID" value="AHE99880.1"/>
    <property type="molecule type" value="Genomic_DNA"/>
</dbReference>
<dbReference type="KEGG" id="tti:THITH_02975"/>